<sequence length="240" mass="27843">MTQLSEPEKAHLKAVFNALPRERIRFYLEASSRNPYEALRRYDWNSKLSSALFETIGHFEVDLRTTIDAALTERHIFKKRSGDWLDNAHDELSERAGEALAKAREDAIANRRTGHGDHQSGRGHVIAELNFSFWRRLLDRRYEQSHGSAIMRRYPDLRRLGTTNADMSPLRDLVEPIYALRNRIAHHEPVWRLSWRQRNEDMLRLIRASSPELASWVEKKCRLGEVAAMNPAAPPTGHRS</sequence>
<name>A0ABU3GFH7_9MICO</name>
<accession>A0ABU3GFH7</accession>
<protein>
    <submittedName>
        <fullName evidence="1">Abi family protein</fullName>
    </submittedName>
</protein>
<evidence type="ECO:0000313" key="1">
    <source>
        <dbReference type="EMBL" id="MDT3329454.1"/>
    </source>
</evidence>
<keyword evidence="2" id="KW-1185">Reference proteome</keyword>
<reference evidence="1 2" key="1">
    <citation type="submission" date="2023-08" db="EMBL/GenBank/DDBJ databases">
        <title>Microbacterium aquilitoris sp. nov. and Microbacterium gwkjibeachense sp. nov., isolated from beach.</title>
        <authorList>
            <person name="Lee S.D."/>
            <person name="Yang H."/>
            <person name="Kim I."/>
        </authorList>
    </citation>
    <scope>NUCLEOTIDE SEQUENCE [LARGE SCALE GENOMIC DNA]</scope>
    <source>
        <strain evidence="1 2">KSW-18</strain>
    </source>
</reference>
<evidence type="ECO:0000313" key="2">
    <source>
        <dbReference type="Proteomes" id="UP001262835"/>
    </source>
</evidence>
<gene>
    <name evidence="1" type="ORF">Q9S78_02115</name>
</gene>
<dbReference type="Pfam" id="PF07751">
    <property type="entry name" value="Abi_2"/>
    <property type="match status" value="1"/>
</dbReference>
<dbReference type="EMBL" id="JAUZVT010000001">
    <property type="protein sequence ID" value="MDT3329454.1"/>
    <property type="molecule type" value="Genomic_DNA"/>
</dbReference>
<dbReference type="Proteomes" id="UP001262835">
    <property type="component" value="Unassembled WGS sequence"/>
</dbReference>
<dbReference type="InterPro" id="IPR011664">
    <property type="entry name" value="Abi_system_AbiD/AbiF-like"/>
</dbReference>
<dbReference type="RefSeq" id="WP_311868613.1">
    <property type="nucleotide sequence ID" value="NZ_JAUZVT010000001.1"/>
</dbReference>
<proteinExistence type="predicted"/>
<organism evidence="1 2">
    <name type="scientific">Microbacterium aquilitoris</name>
    <dbReference type="NCBI Taxonomy" id="3067307"/>
    <lineage>
        <taxon>Bacteria</taxon>
        <taxon>Bacillati</taxon>
        <taxon>Actinomycetota</taxon>
        <taxon>Actinomycetes</taxon>
        <taxon>Micrococcales</taxon>
        <taxon>Microbacteriaceae</taxon>
        <taxon>Microbacterium</taxon>
    </lineage>
</organism>
<comment type="caution">
    <text evidence="1">The sequence shown here is derived from an EMBL/GenBank/DDBJ whole genome shotgun (WGS) entry which is preliminary data.</text>
</comment>